<dbReference type="EMBL" id="QEFC01000010">
    <property type="protein sequence ID" value="KAE9467829.1"/>
    <property type="molecule type" value="Genomic_DNA"/>
</dbReference>
<comment type="subcellular location">
    <subcellularLocation>
        <location evidence="13">Secreted</location>
    </subcellularLocation>
</comment>
<evidence type="ECO:0000256" key="5">
    <source>
        <dbReference type="ARBA" id="ARBA00022723"/>
    </source>
</evidence>
<keyword evidence="12" id="KW-1015">Disulfide bond</keyword>
<reference evidence="16 17" key="1">
    <citation type="journal article" date="2019" name="Genome Biol. Evol.">
        <title>The Rhododendron genome and chromosomal organization provide insight into shared whole-genome duplications across the heath family (Ericaceae).</title>
        <authorList>
            <person name="Soza V.L."/>
            <person name="Lindsley D."/>
            <person name="Waalkes A."/>
            <person name="Ramage E."/>
            <person name="Patwardhan R.P."/>
            <person name="Burton J.N."/>
            <person name="Adey A."/>
            <person name="Kumar A."/>
            <person name="Qiu R."/>
            <person name="Shendure J."/>
            <person name="Hall B."/>
        </authorList>
    </citation>
    <scope>NUCLEOTIDE SEQUENCE [LARGE SCALE GENOMIC DNA]</scope>
    <source>
        <strain evidence="16">RSF 1966-606</strain>
    </source>
</reference>
<dbReference type="GO" id="GO:0020037">
    <property type="term" value="F:heme binding"/>
    <property type="evidence" value="ECO:0007669"/>
    <property type="project" value="UniProtKB-UniRule"/>
</dbReference>
<evidence type="ECO:0000256" key="7">
    <source>
        <dbReference type="ARBA" id="ARBA00023004"/>
    </source>
</evidence>
<feature type="binding site" evidence="10">
    <location>
        <position position="117"/>
    </location>
    <ligand>
        <name>Ca(2+)</name>
        <dbReference type="ChEBI" id="CHEBI:29108"/>
        <label>1</label>
    </ligand>
</feature>
<dbReference type="SUPFAM" id="SSF48113">
    <property type="entry name" value="Heme-dependent peroxidases"/>
    <property type="match status" value="1"/>
</dbReference>
<keyword evidence="6 13" id="KW-0560">Oxidoreductase</keyword>
<protein>
    <recommendedName>
        <fullName evidence="2 13">Peroxidase</fullName>
        <ecNumber evidence="2 13">1.11.1.7</ecNumber>
    </recommendedName>
</protein>
<dbReference type="Pfam" id="PF00141">
    <property type="entry name" value="peroxidase"/>
    <property type="match status" value="1"/>
</dbReference>
<comment type="similarity">
    <text evidence="13">Belongs to the peroxidase family. Classical plant (class III) peroxidase subfamily.</text>
</comment>
<keyword evidence="10 13" id="KW-0106">Calcium</keyword>
<keyword evidence="5 10" id="KW-0479">Metal-binding</keyword>
<evidence type="ECO:0000256" key="11">
    <source>
        <dbReference type="PIRSR" id="PIRSR600823-4"/>
    </source>
</evidence>
<feature type="active site" description="Proton acceptor" evidence="8">
    <location>
        <position position="95"/>
    </location>
</feature>
<dbReference type="GO" id="GO:0006979">
    <property type="term" value="P:response to oxidative stress"/>
    <property type="evidence" value="ECO:0007669"/>
    <property type="project" value="UniProtKB-UniRule"/>
</dbReference>
<feature type="non-terminal residue" evidence="16">
    <location>
        <position position="1"/>
    </location>
</feature>
<name>A0A6A4MPB1_9ERIC</name>
<organism evidence="16 17">
    <name type="scientific">Rhododendron williamsianum</name>
    <dbReference type="NCBI Taxonomy" id="262921"/>
    <lineage>
        <taxon>Eukaryota</taxon>
        <taxon>Viridiplantae</taxon>
        <taxon>Streptophyta</taxon>
        <taxon>Embryophyta</taxon>
        <taxon>Tracheophyta</taxon>
        <taxon>Spermatophyta</taxon>
        <taxon>Magnoliopsida</taxon>
        <taxon>eudicotyledons</taxon>
        <taxon>Gunneridae</taxon>
        <taxon>Pentapetalae</taxon>
        <taxon>asterids</taxon>
        <taxon>Ericales</taxon>
        <taxon>Ericaceae</taxon>
        <taxon>Ericoideae</taxon>
        <taxon>Rhodoreae</taxon>
        <taxon>Rhododendron</taxon>
    </lineage>
</organism>
<feature type="signal peptide" evidence="13">
    <location>
        <begin position="1"/>
        <end position="25"/>
    </location>
</feature>
<keyword evidence="4 13" id="KW-0349">Heme</keyword>
<evidence type="ECO:0000256" key="4">
    <source>
        <dbReference type="ARBA" id="ARBA00022617"/>
    </source>
</evidence>
<proteinExistence type="inferred from homology"/>
<keyword evidence="13" id="KW-0376">Hydrogen peroxide</keyword>
<feature type="compositionally biased region" description="Low complexity" evidence="14">
    <location>
        <begin position="223"/>
        <end position="250"/>
    </location>
</feature>
<dbReference type="PANTHER" id="PTHR31235">
    <property type="entry name" value="PEROXIDASE 25-RELATED"/>
    <property type="match status" value="1"/>
</dbReference>
<feature type="binding site" evidence="10">
    <location>
        <position position="101"/>
    </location>
    <ligand>
        <name>Ca(2+)</name>
        <dbReference type="ChEBI" id="CHEBI:29108"/>
        <label>1</label>
    </ligand>
</feature>
<feature type="binding site" evidence="10">
    <location>
        <position position="259"/>
    </location>
    <ligand>
        <name>Ca(2+)</name>
        <dbReference type="ChEBI" id="CHEBI:29108"/>
        <label>2</label>
    </ligand>
</feature>
<keyword evidence="3 13" id="KW-0575">Peroxidase</keyword>
<keyword evidence="17" id="KW-1185">Reference proteome</keyword>
<evidence type="ECO:0000256" key="1">
    <source>
        <dbReference type="ARBA" id="ARBA00000189"/>
    </source>
</evidence>
<evidence type="ECO:0000256" key="6">
    <source>
        <dbReference type="ARBA" id="ARBA00023002"/>
    </source>
</evidence>
<evidence type="ECO:0000256" key="12">
    <source>
        <dbReference type="PIRSR" id="PIRSR600823-5"/>
    </source>
</evidence>
<feature type="site" description="Transition state stabilizer" evidence="11">
    <location>
        <position position="91"/>
    </location>
</feature>
<evidence type="ECO:0000256" key="2">
    <source>
        <dbReference type="ARBA" id="ARBA00012313"/>
    </source>
</evidence>
<dbReference type="GO" id="GO:0140825">
    <property type="term" value="F:lactoperoxidase activity"/>
    <property type="evidence" value="ECO:0007669"/>
    <property type="project" value="UniProtKB-EC"/>
</dbReference>
<feature type="binding site" evidence="10">
    <location>
        <position position="103"/>
    </location>
    <ligand>
        <name>Ca(2+)</name>
        <dbReference type="ChEBI" id="CHEBI:29108"/>
        <label>1</label>
    </ligand>
</feature>
<evidence type="ECO:0000256" key="13">
    <source>
        <dbReference type="RuleBase" id="RU362060"/>
    </source>
</evidence>
<gene>
    <name evidence="16" type="ORF">C3L33_00262</name>
</gene>
<feature type="domain" description="Plant heme peroxidase family profile" evidence="15">
    <location>
        <begin position="54"/>
        <end position="340"/>
    </location>
</feature>
<dbReference type="Gene3D" id="1.10.420.10">
    <property type="entry name" value="Peroxidase, domain 2"/>
    <property type="match status" value="1"/>
</dbReference>
<comment type="caution">
    <text evidence="16">The sequence shown here is derived from an EMBL/GenBank/DDBJ whole genome shotgun (WGS) entry which is preliminary data.</text>
</comment>
<feature type="binding site" evidence="9">
    <location>
        <position position="152"/>
    </location>
    <ligand>
        <name>substrate</name>
    </ligand>
</feature>
<dbReference type="GO" id="GO:0042744">
    <property type="term" value="P:hydrogen peroxide catabolic process"/>
    <property type="evidence" value="ECO:0007669"/>
    <property type="project" value="UniProtKB-KW"/>
</dbReference>
<evidence type="ECO:0000256" key="14">
    <source>
        <dbReference type="SAM" id="MobiDB-lite"/>
    </source>
</evidence>
<dbReference type="OrthoDB" id="2113341at2759"/>
<dbReference type="InterPro" id="IPR002016">
    <property type="entry name" value="Haem_peroxidase"/>
</dbReference>
<comment type="cofactor">
    <cofactor evidence="10 13">
        <name>Ca(2+)</name>
        <dbReference type="ChEBI" id="CHEBI:29108"/>
    </cofactor>
    <text evidence="10 13">Binds 2 calcium ions per subunit.</text>
</comment>
<feature type="region of interest" description="Disordered" evidence="14">
    <location>
        <begin position="222"/>
        <end position="259"/>
    </location>
</feature>
<dbReference type="AlphaFoldDB" id="A0A6A4MPB1"/>
<dbReference type="GO" id="GO:0005576">
    <property type="term" value="C:extracellular region"/>
    <property type="evidence" value="ECO:0007669"/>
    <property type="project" value="UniProtKB-SubCell"/>
</dbReference>
<dbReference type="InterPro" id="IPR000823">
    <property type="entry name" value="Peroxidase_pln"/>
</dbReference>
<feature type="disulfide bond" evidence="12">
    <location>
        <begin position="182"/>
        <end position="214"/>
    </location>
</feature>
<evidence type="ECO:0000256" key="8">
    <source>
        <dbReference type="PIRSR" id="PIRSR600823-1"/>
    </source>
</evidence>
<feature type="chain" id="PRO_5025719324" description="Peroxidase" evidence="13">
    <location>
        <begin position="26"/>
        <end position="340"/>
    </location>
</feature>
<evidence type="ECO:0000259" key="15">
    <source>
        <dbReference type="PROSITE" id="PS50873"/>
    </source>
</evidence>
<keyword evidence="13" id="KW-0732">Signal</keyword>
<feature type="binding site" evidence="10">
    <location>
        <position position="96"/>
    </location>
    <ligand>
        <name>Ca(2+)</name>
        <dbReference type="ChEBI" id="CHEBI:29108"/>
        <label>1</label>
    </ligand>
</feature>
<feature type="binding site" evidence="10">
    <location>
        <position position="105"/>
    </location>
    <ligand>
        <name>Ca(2+)</name>
        <dbReference type="ChEBI" id="CHEBI:29108"/>
        <label>1</label>
    </ligand>
</feature>
<dbReference type="GO" id="GO:0046872">
    <property type="term" value="F:metal ion binding"/>
    <property type="evidence" value="ECO:0007669"/>
    <property type="project" value="UniProtKB-UniRule"/>
</dbReference>
<comment type="cofactor">
    <cofactor evidence="13">
        <name>heme b</name>
        <dbReference type="ChEBI" id="CHEBI:60344"/>
    </cofactor>
    <text evidence="13">Binds 1 heme b (iron(II)-protoporphyrin IX) group per subunit.</text>
</comment>
<dbReference type="PRINTS" id="PR00461">
    <property type="entry name" value="PLPEROXIDASE"/>
</dbReference>
<keyword evidence="13" id="KW-0964">Secreted</keyword>
<evidence type="ECO:0000313" key="17">
    <source>
        <dbReference type="Proteomes" id="UP000428333"/>
    </source>
</evidence>
<dbReference type="EC" id="1.11.1.7" evidence="2 13"/>
<evidence type="ECO:0000256" key="9">
    <source>
        <dbReference type="PIRSR" id="PIRSR600823-2"/>
    </source>
</evidence>
<evidence type="ECO:0000256" key="10">
    <source>
        <dbReference type="PIRSR" id="PIRSR600823-3"/>
    </source>
</evidence>
<dbReference type="Gene3D" id="1.10.520.10">
    <property type="match status" value="1"/>
</dbReference>
<evidence type="ECO:0000256" key="3">
    <source>
        <dbReference type="ARBA" id="ARBA00022559"/>
    </source>
</evidence>
<comment type="function">
    <text evidence="13">Removal of H(2)O(2), oxidation of toxic reductants, biosynthesis and degradation of lignin, suberization, auxin catabolism, response to environmental stresses such as wounding, pathogen attack and oxidative stress.</text>
</comment>
<accession>A0A6A4MPB1</accession>
<comment type="catalytic activity">
    <reaction evidence="1 13">
        <text>2 a phenolic donor + H2O2 = 2 a phenolic radical donor + 2 H2O</text>
        <dbReference type="Rhea" id="RHEA:56136"/>
        <dbReference type="ChEBI" id="CHEBI:15377"/>
        <dbReference type="ChEBI" id="CHEBI:16240"/>
        <dbReference type="ChEBI" id="CHEBI:139520"/>
        <dbReference type="ChEBI" id="CHEBI:139521"/>
        <dbReference type="EC" id="1.11.1.7"/>
    </reaction>
</comment>
<evidence type="ECO:0000313" key="16">
    <source>
        <dbReference type="EMBL" id="KAE9467829.1"/>
    </source>
</evidence>
<dbReference type="InterPro" id="IPR010255">
    <property type="entry name" value="Haem_peroxidase_sf"/>
</dbReference>
<keyword evidence="7 13" id="KW-0408">Iron</keyword>
<sequence length="340" mass="38017">MDLMGKLSFVVFIFCVMISLKEENAETRKGLPTFTLYSFDSNSTPVDLVSSHKPLEYDFYHDTCPQAEKIIRSRVRRLYEIRSDVPPSLLRLVFHDCFIEGCDASVLLDSIDGVDSEKESPPNETLKGFDIIEIIKRDGELSFSELATYELPSPQDNLPNTIASFASRGFDERETVSLLVHCKFIANRLYNFDGTNEPDPTLDTNFLNHLRSRCNNSLITLGSSPSLSPSSVDDSPSPSSVDDSTSSTSSIREAEVEMDSEERGSDFGTLYYRNLLQARGILYVDQQLTAGEETETWVRAYASDTSLFRRDFALAMRKLSNLGVLTAPMGQVRISCSKVA</sequence>
<dbReference type="PROSITE" id="PS50873">
    <property type="entry name" value="PEROXIDASE_4"/>
    <property type="match status" value="1"/>
</dbReference>
<feature type="disulfide bond" evidence="12">
    <location>
        <begin position="97"/>
        <end position="102"/>
    </location>
</feature>
<dbReference type="Proteomes" id="UP000428333">
    <property type="component" value="Linkage Group LG01"/>
</dbReference>